<dbReference type="EMBL" id="SKBQ01000031">
    <property type="protein sequence ID" value="TPX13811.1"/>
    <property type="molecule type" value="Genomic_DNA"/>
</dbReference>
<dbReference type="InParanoid" id="A0A507B9S0"/>
<evidence type="ECO:0000256" key="2">
    <source>
        <dbReference type="SAM" id="SignalP"/>
    </source>
</evidence>
<dbReference type="Gene3D" id="3.30.70.100">
    <property type="match status" value="1"/>
</dbReference>
<dbReference type="GeneID" id="41973202"/>
<dbReference type="Proteomes" id="UP000319257">
    <property type="component" value="Unassembled WGS sequence"/>
</dbReference>
<evidence type="ECO:0000256" key="1">
    <source>
        <dbReference type="ARBA" id="ARBA00005986"/>
    </source>
</evidence>
<keyword evidence="5" id="KW-1185">Reference proteome</keyword>
<dbReference type="GO" id="GO:0016491">
    <property type="term" value="F:oxidoreductase activity"/>
    <property type="evidence" value="ECO:0007669"/>
    <property type="project" value="InterPro"/>
</dbReference>
<evidence type="ECO:0000259" key="3">
    <source>
        <dbReference type="PROSITE" id="PS51762"/>
    </source>
</evidence>
<dbReference type="AlphaFoldDB" id="A0A507B9S0"/>
<dbReference type="InterPro" id="IPR013320">
    <property type="entry name" value="ConA-like_dom_sf"/>
</dbReference>
<feature type="chain" id="PRO_5021283758" description="GH16 domain-containing protein" evidence="2">
    <location>
        <begin position="34"/>
        <end position="427"/>
    </location>
</feature>
<protein>
    <recommendedName>
        <fullName evidence="3">GH16 domain-containing protein</fullName>
    </recommendedName>
</protein>
<dbReference type="PROSITE" id="PS51762">
    <property type="entry name" value="GH16_2"/>
    <property type="match status" value="1"/>
</dbReference>
<dbReference type="STRING" id="1093900.A0A507B9S0"/>
<evidence type="ECO:0000313" key="5">
    <source>
        <dbReference type="Proteomes" id="UP000319257"/>
    </source>
</evidence>
<proteinExistence type="inferred from homology"/>
<dbReference type="Gene3D" id="2.60.120.200">
    <property type="match status" value="1"/>
</dbReference>
<dbReference type="InterPro" id="IPR050546">
    <property type="entry name" value="Glycosyl_Hydrlase_16"/>
</dbReference>
<dbReference type="PANTHER" id="PTHR10963">
    <property type="entry name" value="GLYCOSYL HYDROLASE-RELATED"/>
    <property type="match status" value="1"/>
</dbReference>
<dbReference type="RefSeq" id="XP_030995522.1">
    <property type="nucleotide sequence ID" value="XM_031140311.1"/>
</dbReference>
<dbReference type="PANTHER" id="PTHR10963:SF24">
    <property type="entry name" value="GLYCOSIDASE C21B10.07-RELATED"/>
    <property type="match status" value="1"/>
</dbReference>
<dbReference type="SUPFAM" id="SSF54909">
    <property type="entry name" value="Dimeric alpha+beta barrel"/>
    <property type="match status" value="1"/>
</dbReference>
<dbReference type="OrthoDB" id="4524534at2759"/>
<dbReference type="GO" id="GO:0004553">
    <property type="term" value="F:hydrolase activity, hydrolyzing O-glycosyl compounds"/>
    <property type="evidence" value="ECO:0007669"/>
    <property type="project" value="InterPro"/>
</dbReference>
<keyword evidence="2" id="KW-0732">Signal</keyword>
<accession>A0A507B9S0</accession>
<gene>
    <name evidence="4" type="ORF">E0L32_005755</name>
</gene>
<reference evidence="4 5" key="1">
    <citation type="submission" date="2019-06" db="EMBL/GenBank/DDBJ databases">
        <title>Draft genome sequence of the filamentous fungus Phialemoniopsis curvata isolated from diesel fuel.</title>
        <authorList>
            <person name="Varaljay V.A."/>
            <person name="Lyon W.J."/>
            <person name="Crouch A.L."/>
            <person name="Drake C.E."/>
            <person name="Hollomon J.M."/>
            <person name="Nadeau L.J."/>
            <person name="Nunn H.S."/>
            <person name="Stevenson B.S."/>
            <person name="Bojanowski C.L."/>
            <person name="Crookes-Goodson W.J."/>
        </authorList>
    </citation>
    <scope>NUCLEOTIDE SEQUENCE [LARGE SCALE GENOMIC DNA]</scope>
    <source>
        <strain evidence="4 5">D216</strain>
    </source>
</reference>
<feature type="signal peptide" evidence="2">
    <location>
        <begin position="1"/>
        <end position="33"/>
    </location>
</feature>
<dbReference type="InterPro" id="IPR000757">
    <property type="entry name" value="Beta-glucanase-like"/>
</dbReference>
<evidence type="ECO:0000313" key="4">
    <source>
        <dbReference type="EMBL" id="TPX13811.1"/>
    </source>
</evidence>
<dbReference type="InterPro" id="IPR011008">
    <property type="entry name" value="Dimeric_a/b-barrel"/>
</dbReference>
<dbReference type="Pfam" id="PF07110">
    <property type="entry name" value="EthD"/>
    <property type="match status" value="1"/>
</dbReference>
<organism evidence="4 5">
    <name type="scientific">Thyridium curvatum</name>
    <dbReference type="NCBI Taxonomy" id="1093900"/>
    <lineage>
        <taxon>Eukaryota</taxon>
        <taxon>Fungi</taxon>
        <taxon>Dikarya</taxon>
        <taxon>Ascomycota</taxon>
        <taxon>Pezizomycotina</taxon>
        <taxon>Sordariomycetes</taxon>
        <taxon>Sordariomycetidae</taxon>
        <taxon>Thyridiales</taxon>
        <taxon>Thyridiaceae</taxon>
        <taxon>Thyridium</taxon>
    </lineage>
</organism>
<name>A0A507B9S0_9PEZI</name>
<sequence length="427" mass="46604">MHTSPLASAARLLLPPLLLLAGLSSAGPSPAAAVRTMIPKTSFDSQQDFDADWNYNYPWGTDHNGAARMDKAQVRMPGGGALTITARPVSGQPPAHHGGKDIPIHYLSGAVHAKEHFNVSRGGGYDFSGEFRATTARGTWPAFWLTAVDGWPPEIDMAEWKGSGKISFNTFNTSSQVAARDVNYPSPGSFHKIRCEVRDENGRDVSVRFFMDGSLVTTQYGRGFFGKPMYLIINLQMEGSSGSPGPTSKAEGEKVSQKKYDNCITVSPQHRPHTMSSDQKSDLVAAGAETAAPPSAGRIVASIAFVKRNPAMTPEQFYHHWEHVHGELVRPWARKHGFISYRQMHATPALNADALPIGPEADQKAGLPINLAKEYDGAAVIEVPSFEAFAAAFKDPYYINTIEPDERTFIDKKVGVMRVRAEIKQII</sequence>
<dbReference type="GO" id="GO:0009251">
    <property type="term" value="P:glucan catabolic process"/>
    <property type="evidence" value="ECO:0007669"/>
    <property type="project" value="TreeGrafter"/>
</dbReference>
<dbReference type="SUPFAM" id="SSF49899">
    <property type="entry name" value="Concanavalin A-like lectins/glucanases"/>
    <property type="match status" value="1"/>
</dbReference>
<dbReference type="InterPro" id="IPR009799">
    <property type="entry name" value="EthD_dom"/>
</dbReference>
<feature type="domain" description="GH16" evidence="3">
    <location>
        <begin position="22"/>
        <end position="261"/>
    </location>
</feature>
<comment type="similarity">
    <text evidence="1">Belongs to the tpcK family.</text>
</comment>
<comment type="caution">
    <text evidence="4">The sequence shown here is derived from an EMBL/GenBank/DDBJ whole genome shotgun (WGS) entry which is preliminary data.</text>
</comment>